<dbReference type="PROSITE" id="PS50177">
    <property type="entry name" value="NTF2_DOMAIN"/>
    <property type="match status" value="1"/>
</dbReference>
<dbReference type="FunFam" id="3.10.450.50:FF:000015">
    <property type="entry name" value="Ras GTPase-activating protein-binding protein 2"/>
    <property type="match status" value="1"/>
</dbReference>
<dbReference type="PANTHER" id="PTHR10693">
    <property type="entry name" value="RAS GTPASE-ACTIVATING PROTEIN-BINDING PROTEIN"/>
    <property type="match status" value="1"/>
</dbReference>
<dbReference type="Proteomes" id="UP000711488">
    <property type="component" value="Unassembled WGS sequence"/>
</dbReference>
<reference evidence="3" key="1">
    <citation type="submission" date="2014-08" db="EMBL/GenBank/DDBJ databases">
        <authorList>
            <person name="Murali S."/>
            <person name="Richards S."/>
            <person name="Bandaranaike D."/>
            <person name="Bellair M."/>
            <person name="Blankenburg K."/>
            <person name="Chao H."/>
            <person name="Dinh H."/>
            <person name="Doddapaneni H."/>
            <person name="Dugan-Rocha S."/>
            <person name="Elkadiri S."/>
            <person name="Gnanaolivu R."/>
            <person name="Hughes D."/>
            <person name="Lee S."/>
            <person name="Li M."/>
            <person name="Ming W."/>
            <person name="Munidasa M."/>
            <person name="Muniz J."/>
            <person name="Nguyen L."/>
            <person name="Osuji N."/>
            <person name="Pu L.-L."/>
            <person name="Puazo M."/>
            <person name="Skinner E."/>
            <person name="Qu C."/>
            <person name="Quiroz J."/>
            <person name="Raj R."/>
            <person name="Weissenberger G."/>
            <person name="Xin Y."/>
            <person name="Zou X."/>
            <person name="Han Y."/>
            <person name="Worley K."/>
            <person name="Muzny D."/>
            <person name="Gibbs R."/>
        </authorList>
    </citation>
    <scope>NUCLEOTIDE SEQUENCE</scope>
    <source>
        <strain evidence="3">HAZT.00-mixed</strain>
        <tissue evidence="3">Whole organism</tissue>
    </source>
</reference>
<dbReference type="AlphaFoldDB" id="A0A6A0GWW2"/>
<dbReference type="Pfam" id="PF02136">
    <property type="entry name" value="NTF2"/>
    <property type="match status" value="1"/>
</dbReference>
<dbReference type="CDD" id="cd00780">
    <property type="entry name" value="NTF2"/>
    <property type="match status" value="1"/>
</dbReference>
<sequence>MEAPTPSCVGMEFVRQYYTILNKAPNLLHRFYAKNSSFMHGGDISNREPIIGQSDIYNYIKELNYKDCHAKILLIDLQSTLAKGIVIQVMGELSNDGLPMQRFMQTFVLAPQSNKKYYVLNDIFRYLDQIKN</sequence>
<name>A0A6A0GWW2_HYAAZ</name>
<dbReference type="GO" id="GO:0005829">
    <property type="term" value="C:cytosol"/>
    <property type="evidence" value="ECO:0007669"/>
    <property type="project" value="TreeGrafter"/>
</dbReference>
<dbReference type="PANTHER" id="PTHR10693:SF20">
    <property type="entry name" value="AT27578P"/>
    <property type="match status" value="1"/>
</dbReference>
<protein>
    <recommendedName>
        <fullName evidence="2">NTF2 domain-containing protein</fullName>
    </recommendedName>
</protein>
<dbReference type="InterPro" id="IPR039539">
    <property type="entry name" value="Ras_GTPase_bind_prot"/>
</dbReference>
<dbReference type="InterPro" id="IPR032710">
    <property type="entry name" value="NTF2-like_dom_sf"/>
</dbReference>
<reference evidence="3" key="3">
    <citation type="submission" date="2019-06" db="EMBL/GenBank/DDBJ databases">
        <authorList>
            <person name="Poynton C."/>
            <person name="Hasenbein S."/>
            <person name="Benoit J.B."/>
            <person name="Sepulveda M.S."/>
            <person name="Poelchau M.F."/>
            <person name="Murali S.C."/>
            <person name="Chen S."/>
            <person name="Glastad K.M."/>
            <person name="Werren J.H."/>
            <person name="Vineis J.H."/>
            <person name="Bowen J.L."/>
            <person name="Friedrich M."/>
            <person name="Jones J."/>
            <person name="Robertson H.M."/>
            <person name="Feyereisen R."/>
            <person name="Mechler-Hickson A."/>
            <person name="Mathers N."/>
            <person name="Lee C.E."/>
            <person name="Colbourne J.K."/>
            <person name="Biales A."/>
            <person name="Johnston J.S."/>
            <person name="Wellborn G.A."/>
            <person name="Rosendale A.J."/>
            <person name="Cridge A.G."/>
            <person name="Munoz-Torres M.C."/>
            <person name="Bain P.A."/>
            <person name="Manny A.R."/>
            <person name="Major K.M."/>
            <person name="Lambert F.N."/>
            <person name="Vulpe C.D."/>
            <person name="Tuck P."/>
            <person name="Blalock B.J."/>
            <person name="Lin Y.-Y."/>
            <person name="Smith M.E."/>
            <person name="Ochoa-Acuna H."/>
            <person name="Chen M.-J.M."/>
            <person name="Childers C.P."/>
            <person name="Qu J."/>
            <person name="Dugan S."/>
            <person name="Lee S.L."/>
            <person name="Chao H."/>
            <person name="Dinh H."/>
            <person name="Han Y."/>
            <person name="Doddapaneni H."/>
            <person name="Worley K.C."/>
            <person name="Muzny D.M."/>
            <person name="Gibbs R.A."/>
            <person name="Richards S."/>
        </authorList>
    </citation>
    <scope>NUCLEOTIDE SEQUENCE</scope>
    <source>
        <strain evidence="3">HAZT.00-mixed</strain>
        <tissue evidence="3">Whole organism</tissue>
    </source>
</reference>
<dbReference type="EMBL" id="JQDR03012566">
    <property type="protein sequence ID" value="KAA0191056.1"/>
    <property type="molecule type" value="Genomic_DNA"/>
</dbReference>
<evidence type="ECO:0000313" key="3">
    <source>
        <dbReference type="EMBL" id="KAA0191056.1"/>
    </source>
</evidence>
<dbReference type="InterPro" id="IPR002075">
    <property type="entry name" value="NTF2_dom"/>
</dbReference>
<gene>
    <name evidence="3" type="ORF">HAZT_HAZT002218</name>
</gene>
<organism evidence="3">
    <name type="scientific">Hyalella azteca</name>
    <name type="common">Amphipod</name>
    <dbReference type="NCBI Taxonomy" id="294128"/>
    <lineage>
        <taxon>Eukaryota</taxon>
        <taxon>Metazoa</taxon>
        <taxon>Ecdysozoa</taxon>
        <taxon>Arthropoda</taxon>
        <taxon>Crustacea</taxon>
        <taxon>Multicrustacea</taxon>
        <taxon>Malacostraca</taxon>
        <taxon>Eumalacostraca</taxon>
        <taxon>Peracarida</taxon>
        <taxon>Amphipoda</taxon>
        <taxon>Senticaudata</taxon>
        <taxon>Talitrida</taxon>
        <taxon>Talitroidea</taxon>
        <taxon>Hyalellidae</taxon>
        <taxon>Hyalella</taxon>
    </lineage>
</organism>
<reference evidence="3" key="2">
    <citation type="journal article" date="2018" name="Environ. Sci. Technol.">
        <title>The Toxicogenome of Hyalella azteca: A Model for Sediment Ecotoxicology and Evolutionary Toxicology.</title>
        <authorList>
            <person name="Poynton H.C."/>
            <person name="Hasenbein S."/>
            <person name="Benoit J.B."/>
            <person name="Sepulveda M.S."/>
            <person name="Poelchau M.F."/>
            <person name="Hughes D.S.T."/>
            <person name="Murali S.C."/>
            <person name="Chen S."/>
            <person name="Glastad K.M."/>
            <person name="Goodisman M.A.D."/>
            <person name="Werren J.H."/>
            <person name="Vineis J.H."/>
            <person name="Bowen J.L."/>
            <person name="Friedrich M."/>
            <person name="Jones J."/>
            <person name="Robertson H.M."/>
            <person name="Feyereisen R."/>
            <person name="Mechler-Hickson A."/>
            <person name="Mathers N."/>
            <person name="Lee C.E."/>
            <person name="Colbourne J.K."/>
            <person name="Biales A."/>
            <person name="Johnston J.S."/>
            <person name="Wellborn G.A."/>
            <person name="Rosendale A.J."/>
            <person name="Cridge A.G."/>
            <person name="Munoz-Torres M.C."/>
            <person name="Bain P.A."/>
            <person name="Manny A.R."/>
            <person name="Major K.M."/>
            <person name="Lambert F.N."/>
            <person name="Vulpe C.D."/>
            <person name="Tuck P."/>
            <person name="Blalock B.J."/>
            <person name="Lin Y.Y."/>
            <person name="Smith M.E."/>
            <person name="Ochoa-Acuna H."/>
            <person name="Chen M.M."/>
            <person name="Childers C.P."/>
            <person name="Qu J."/>
            <person name="Dugan S."/>
            <person name="Lee S.L."/>
            <person name="Chao H."/>
            <person name="Dinh H."/>
            <person name="Han Y."/>
            <person name="Doddapaneni H."/>
            <person name="Worley K.C."/>
            <person name="Muzny D.M."/>
            <person name="Gibbs R.A."/>
            <person name="Richards S."/>
        </authorList>
    </citation>
    <scope>NUCLEOTIDE SEQUENCE</scope>
    <source>
        <strain evidence="3">HAZT.00-mixed</strain>
        <tissue evidence="3">Whole organism</tissue>
    </source>
</reference>
<dbReference type="InterPro" id="IPR018222">
    <property type="entry name" value="Nuclear_transport_factor_2_euk"/>
</dbReference>
<comment type="caution">
    <text evidence="3">The sequence shown here is derived from an EMBL/GenBank/DDBJ whole genome shotgun (WGS) entry which is preliminary data.</text>
</comment>
<keyword evidence="1" id="KW-0694">RNA-binding</keyword>
<accession>A0A6A0GWW2</accession>
<dbReference type="SUPFAM" id="SSF54427">
    <property type="entry name" value="NTF2-like"/>
    <property type="match status" value="1"/>
</dbReference>
<evidence type="ECO:0000259" key="2">
    <source>
        <dbReference type="PROSITE" id="PS50177"/>
    </source>
</evidence>
<dbReference type="GO" id="GO:0003729">
    <property type="term" value="F:mRNA binding"/>
    <property type="evidence" value="ECO:0007669"/>
    <property type="project" value="TreeGrafter"/>
</dbReference>
<dbReference type="GO" id="GO:1990904">
    <property type="term" value="C:ribonucleoprotein complex"/>
    <property type="evidence" value="ECO:0007669"/>
    <property type="project" value="TreeGrafter"/>
</dbReference>
<feature type="domain" description="NTF2" evidence="2">
    <location>
        <begin position="9"/>
        <end position="126"/>
    </location>
</feature>
<dbReference type="Gene3D" id="3.10.450.50">
    <property type="match status" value="1"/>
</dbReference>
<evidence type="ECO:0000256" key="1">
    <source>
        <dbReference type="ARBA" id="ARBA00022884"/>
    </source>
</evidence>
<proteinExistence type="predicted"/>